<dbReference type="SUPFAM" id="SSF56112">
    <property type="entry name" value="Protein kinase-like (PK-like)"/>
    <property type="match status" value="2"/>
</dbReference>
<dbReference type="InterPro" id="IPR017441">
    <property type="entry name" value="Protein_kinase_ATP_BS"/>
</dbReference>
<keyword evidence="10 14" id="KW-0472">Membrane</keyword>
<proteinExistence type="inferred from homology"/>
<accession>A0A1R3GZL7</accession>
<keyword evidence="5" id="KW-0732">Signal</keyword>
<gene>
    <name evidence="16" type="ORF">COLO4_32428</name>
</gene>
<dbReference type="InterPro" id="IPR011009">
    <property type="entry name" value="Kinase-like_dom_sf"/>
</dbReference>
<comment type="similarity">
    <text evidence="3">In the C-terminal section; belongs to the protein kinase superfamily. Ser/Thr protein kinase family.</text>
</comment>
<dbReference type="InterPro" id="IPR013320">
    <property type="entry name" value="ConA-like_dom_sf"/>
</dbReference>
<evidence type="ECO:0000256" key="12">
    <source>
        <dbReference type="PROSITE-ProRule" id="PRU10141"/>
    </source>
</evidence>
<comment type="similarity">
    <text evidence="2">In the N-terminal section; belongs to the leguminous lectin family.</text>
</comment>
<feature type="region of interest" description="Disordered" evidence="13">
    <location>
        <begin position="312"/>
        <end position="335"/>
    </location>
</feature>
<dbReference type="GO" id="GO:0016020">
    <property type="term" value="C:membrane"/>
    <property type="evidence" value="ECO:0007669"/>
    <property type="project" value="UniProtKB-SubCell"/>
</dbReference>
<evidence type="ECO:0000256" key="3">
    <source>
        <dbReference type="ARBA" id="ARBA00010217"/>
    </source>
</evidence>
<dbReference type="Gene3D" id="3.30.200.20">
    <property type="entry name" value="Phosphorylase Kinase, domain 1"/>
    <property type="match status" value="1"/>
</dbReference>
<keyword evidence="7 12" id="KW-0547">Nucleotide-binding</keyword>
<organism evidence="16 17">
    <name type="scientific">Corchorus olitorius</name>
    <dbReference type="NCBI Taxonomy" id="93759"/>
    <lineage>
        <taxon>Eukaryota</taxon>
        <taxon>Viridiplantae</taxon>
        <taxon>Streptophyta</taxon>
        <taxon>Embryophyta</taxon>
        <taxon>Tracheophyta</taxon>
        <taxon>Spermatophyta</taxon>
        <taxon>Magnoliopsida</taxon>
        <taxon>eudicotyledons</taxon>
        <taxon>Gunneridae</taxon>
        <taxon>Pentapetalae</taxon>
        <taxon>rosids</taxon>
        <taxon>malvids</taxon>
        <taxon>Malvales</taxon>
        <taxon>Malvaceae</taxon>
        <taxon>Grewioideae</taxon>
        <taxon>Apeibeae</taxon>
        <taxon>Corchorus</taxon>
    </lineage>
</organism>
<evidence type="ECO:0000256" key="7">
    <source>
        <dbReference type="ARBA" id="ARBA00022741"/>
    </source>
</evidence>
<keyword evidence="9 14" id="KW-1133">Transmembrane helix</keyword>
<evidence type="ECO:0000256" key="8">
    <source>
        <dbReference type="ARBA" id="ARBA00022840"/>
    </source>
</evidence>
<dbReference type="Proteomes" id="UP000187203">
    <property type="component" value="Unassembled WGS sequence"/>
</dbReference>
<dbReference type="InterPro" id="IPR000719">
    <property type="entry name" value="Prot_kinase_dom"/>
</dbReference>
<dbReference type="AlphaFoldDB" id="A0A1R3GZL7"/>
<evidence type="ECO:0000256" key="9">
    <source>
        <dbReference type="ARBA" id="ARBA00022989"/>
    </source>
</evidence>
<dbReference type="InterPro" id="IPR050528">
    <property type="entry name" value="L-type_Lectin-RKs"/>
</dbReference>
<dbReference type="Gene3D" id="2.60.120.200">
    <property type="match status" value="1"/>
</dbReference>
<evidence type="ECO:0000313" key="16">
    <source>
        <dbReference type="EMBL" id="OMO63461.1"/>
    </source>
</evidence>
<dbReference type="OrthoDB" id="8891264at2759"/>
<feature type="binding site" evidence="12">
    <location>
        <position position="190"/>
    </location>
    <ligand>
        <name>ATP</name>
        <dbReference type="ChEBI" id="CHEBI:30616"/>
    </ligand>
</feature>
<keyword evidence="17" id="KW-1185">Reference proteome</keyword>
<dbReference type="SUPFAM" id="SSF49899">
    <property type="entry name" value="Concanavalin A-like lectins/glucanases"/>
    <property type="match status" value="1"/>
</dbReference>
<feature type="domain" description="Protein kinase" evidence="15">
    <location>
        <begin position="161"/>
        <end position="335"/>
    </location>
</feature>
<evidence type="ECO:0000256" key="11">
    <source>
        <dbReference type="ARBA" id="ARBA00023170"/>
    </source>
</evidence>
<name>A0A1R3GZL7_9ROSI</name>
<evidence type="ECO:0000256" key="14">
    <source>
        <dbReference type="SAM" id="Phobius"/>
    </source>
</evidence>
<keyword evidence="8 12" id="KW-0067">ATP-binding</keyword>
<dbReference type="STRING" id="93759.A0A1R3GZL7"/>
<keyword evidence="11" id="KW-0675">Receptor</keyword>
<dbReference type="PROSITE" id="PS00107">
    <property type="entry name" value="PROTEIN_KINASE_ATP"/>
    <property type="match status" value="1"/>
</dbReference>
<evidence type="ECO:0000256" key="13">
    <source>
        <dbReference type="SAM" id="MobiDB-lite"/>
    </source>
</evidence>
<comment type="caution">
    <text evidence="16">The sequence shown here is derived from an EMBL/GenBank/DDBJ whole genome shotgun (WGS) entry which is preliminary data.</text>
</comment>
<evidence type="ECO:0000256" key="10">
    <source>
        <dbReference type="ARBA" id="ARBA00023136"/>
    </source>
</evidence>
<evidence type="ECO:0000256" key="1">
    <source>
        <dbReference type="ARBA" id="ARBA00004479"/>
    </source>
</evidence>
<evidence type="ECO:0000259" key="15">
    <source>
        <dbReference type="PROSITE" id="PS50011"/>
    </source>
</evidence>
<evidence type="ECO:0000256" key="5">
    <source>
        <dbReference type="ARBA" id="ARBA00022729"/>
    </source>
</evidence>
<feature type="transmembrane region" description="Helical" evidence="14">
    <location>
        <begin position="90"/>
        <end position="113"/>
    </location>
</feature>
<protein>
    <recommendedName>
        <fullName evidence="15">Protein kinase domain-containing protein</fullName>
    </recommendedName>
</protein>
<dbReference type="PANTHER" id="PTHR27007">
    <property type="match status" value="1"/>
</dbReference>
<keyword evidence="6" id="KW-0430">Lectin</keyword>
<dbReference type="GO" id="GO:0030246">
    <property type="term" value="F:carbohydrate binding"/>
    <property type="evidence" value="ECO:0007669"/>
    <property type="project" value="UniProtKB-KW"/>
</dbReference>
<dbReference type="EMBL" id="AWUE01021115">
    <property type="protein sequence ID" value="OMO63461.1"/>
    <property type="molecule type" value="Genomic_DNA"/>
</dbReference>
<reference evidence="17" key="1">
    <citation type="submission" date="2013-09" db="EMBL/GenBank/DDBJ databases">
        <title>Corchorus olitorius genome sequencing.</title>
        <authorList>
            <person name="Alam M."/>
            <person name="Haque M.S."/>
            <person name="Islam M.S."/>
            <person name="Emdad E.M."/>
            <person name="Islam M.M."/>
            <person name="Ahmed B."/>
            <person name="Halim A."/>
            <person name="Hossen Q.M.M."/>
            <person name="Hossain M.Z."/>
            <person name="Ahmed R."/>
            <person name="Khan M.M."/>
            <person name="Islam R."/>
            <person name="Rashid M.M."/>
            <person name="Khan S.A."/>
            <person name="Rahman M.S."/>
            <person name="Alam M."/>
            <person name="Yahiya A.S."/>
            <person name="Khan M.S."/>
            <person name="Azam M.S."/>
            <person name="Haque T."/>
            <person name="Lashkar M.Z.H."/>
            <person name="Akhand A.I."/>
            <person name="Morshed G."/>
            <person name="Roy S."/>
            <person name="Uddin K.S."/>
            <person name="Rabeya T."/>
            <person name="Hossain A.S."/>
            <person name="Chowdhury A."/>
            <person name="Snigdha A.R."/>
            <person name="Mortoza M.S."/>
            <person name="Matin S.A."/>
            <person name="Hoque S.M.E."/>
            <person name="Islam M.K."/>
            <person name="Roy D.K."/>
            <person name="Haider R."/>
            <person name="Moosa M.M."/>
            <person name="Elias S.M."/>
            <person name="Hasan A.M."/>
            <person name="Jahan S."/>
            <person name="Shafiuddin M."/>
            <person name="Mahmood N."/>
            <person name="Shommy N.S."/>
        </authorList>
    </citation>
    <scope>NUCLEOTIDE SEQUENCE [LARGE SCALE GENOMIC DNA]</scope>
    <source>
        <strain evidence="17">cv. O-4</strain>
    </source>
</reference>
<dbReference type="SMART" id="SM00219">
    <property type="entry name" value="TyrKc"/>
    <property type="match status" value="1"/>
</dbReference>
<evidence type="ECO:0000256" key="6">
    <source>
        <dbReference type="ARBA" id="ARBA00022734"/>
    </source>
</evidence>
<keyword evidence="4 14" id="KW-0812">Transmembrane</keyword>
<dbReference type="GO" id="GO:0004713">
    <property type="term" value="F:protein tyrosine kinase activity"/>
    <property type="evidence" value="ECO:0007669"/>
    <property type="project" value="InterPro"/>
</dbReference>
<dbReference type="InterPro" id="IPR020635">
    <property type="entry name" value="Tyr_kinase_cat_dom"/>
</dbReference>
<comment type="subcellular location">
    <subcellularLocation>
        <location evidence="1">Membrane</location>
        <topology evidence="1">Single-pass type I membrane protein</topology>
    </subcellularLocation>
</comment>
<dbReference type="InterPro" id="IPR001220">
    <property type="entry name" value="Legume_lectin_dom"/>
</dbReference>
<dbReference type="Pfam" id="PF00069">
    <property type="entry name" value="Pkinase"/>
    <property type="match status" value="1"/>
</dbReference>
<evidence type="ECO:0000313" key="17">
    <source>
        <dbReference type="Proteomes" id="UP000187203"/>
    </source>
</evidence>
<dbReference type="PROSITE" id="PS50011">
    <property type="entry name" value="PROTEIN_KINASE_DOM"/>
    <property type="match status" value="1"/>
</dbReference>
<evidence type="ECO:0000256" key="4">
    <source>
        <dbReference type="ARBA" id="ARBA00022692"/>
    </source>
</evidence>
<sequence>MKNGSEGHARVRYDSKTAKLSVFLTYPQLVGNRSLSYRVNLSEVLPEWVVVGFSAATGDSFETHYVLSWGFNSTELPITDDGGVGQNVGAVIGGAVGGSLIVLGSVVAILIYLRRKKSQRKREVEDAEKNNFDDSMDYELEHESGPRRFSYADLVQATNNFAEQGKLGEGGFGGVYKGFLPVLNQSVAVKRVSKTSKQGRKEYMAEVKIISKLRHKNLVQLVGWCHEKEVQISLVGWAWDCYENNRLLDVADKKLCMEFDMKQMECLLMVGLWCAYPDYGFRPSIRQALQVLNFESPLPNLPKKMPVPKYDAPTFSSDSSTEPFLLSDSMAATGR</sequence>
<dbReference type="GO" id="GO:0005524">
    <property type="term" value="F:ATP binding"/>
    <property type="evidence" value="ECO:0007669"/>
    <property type="project" value="UniProtKB-UniRule"/>
</dbReference>
<dbReference type="FunFam" id="3.30.200.20:FF:000168">
    <property type="entry name" value="L-type lectin-domain containing receptor kinase IX.1"/>
    <property type="match status" value="1"/>
</dbReference>
<dbReference type="Pfam" id="PF00139">
    <property type="entry name" value="Lectin_legB"/>
    <property type="match status" value="1"/>
</dbReference>
<evidence type="ECO:0000256" key="2">
    <source>
        <dbReference type="ARBA" id="ARBA00008536"/>
    </source>
</evidence>